<keyword evidence="1" id="KW-0472">Membrane</keyword>
<accession>A0A165IFR1</accession>
<evidence type="ECO:0000256" key="1">
    <source>
        <dbReference type="SAM" id="Phobius"/>
    </source>
</evidence>
<dbReference type="InParanoid" id="A0A165IFR1"/>
<dbReference type="EMBL" id="KV407455">
    <property type="protein sequence ID" value="KZF24831.1"/>
    <property type="molecule type" value="Genomic_DNA"/>
</dbReference>
<keyword evidence="3" id="KW-1185">Reference proteome</keyword>
<gene>
    <name evidence="2" type="ORF">L228DRAFT_243558</name>
</gene>
<protein>
    <submittedName>
        <fullName evidence="2">Uncharacterized protein</fullName>
    </submittedName>
</protein>
<dbReference type="Proteomes" id="UP000076632">
    <property type="component" value="Unassembled WGS sequence"/>
</dbReference>
<organism evidence="2 3">
    <name type="scientific">Xylona heveae (strain CBS 132557 / TC161)</name>
    <dbReference type="NCBI Taxonomy" id="1328760"/>
    <lineage>
        <taxon>Eukaryota</taxon>
        <taxon>Fungi</taxon>
        <taxon>Dikarya</taxon>
        <taxon>Ascomycota</taxon>
        <taxon>Pezizomycotina</taxon>
        <taxon>Xylonomycetes</taxon>
        <taxon>Xylonales</taxon>
        <taxon>Xylonaceae</taxon>
        <taxon>Xylona</taxon>
    </lineage>
</organism>
<name>A0A165IFR1_XYLHT</name>
<keyword evidence="1" id="KW-0812">Transmembrane</keyword>
<evidence type="ECO:0000313" key="3">
    <source>
        <dbReference type="Proteomes" id="UP000076632"/>
    </source>
</evidence>
<sequence length="86" mass="9747">MALKGWLQLTNRLLGMGVLLFWRLLTFMAFPPSSIPRENVVARVAERTRDTGSTVQCQALKFKALSCSWQRVKFSNESNSPWSAQS</sequence>
<dbReference type="GeneID" id="28896853"/>
<dbReference type="AlphaFoldDB" id="A0A165IFR1"/>
<evidence type="ECO:0000313" key="2">
    <source>
        <dbReference type="EMBL" id="KZF24831.1"/>
    </source>
</evidence>
<feature type="transmembrane region" description="Helical" evidence="1">
    <location>
        <begin position="12"/>
        <end position="30"/>
    </location>
</feature>
<proteinExistence type="predicted"/>
<reference evidence="2 3" key="1">
    <citation type="journal article" date="2016" name="Fungal Biol.">
        <title>The genome of Xylona heveae provides a window into fungal endophytism.</title>
        <authorList>
            <person name="Gazis R."/>
            <person name="Kuo A."/>
            <person name="Riley R."/>
            <person name="LaButti K."/>
            <person name="Lipzen A."/>
            <person name="Lin J."/>
            <person name="Amirebrahimi M."/>
            <person name="Hesse C.N."/>
            <person name="Spatafora J.W."/>
            <person name="Henrissat B."/>
            <person name="Hainaut M."/>
            <person name="Grigoriev I.V."/>
            <person name="Hibbett D.S."/>
        </authorList>
    </citation>
    <scope>NUCLEOTIDE SEQUENCE [LARGE SCALE GENOMIC DNA]</scope>
    <source>
        <strain evidence="2 3">TC161</strain>
    </source>
</reference>
<keyword evidence="1" id="KW-1133">Transmembrane helix</keyword>
<dbReference type="RefSeq" id="XP_018190386.1">
    <property type="nucleotide sequence ID" value="XM_018331716.1"/>
</dbReference>